<protein>
    <submittedName>
        <fullName evidence="1">Uncharacterized protein</fullName>
    </submittedName>
</protein>
<name>A0ACC1IXI6_9FUNG</name>
<reference evidence="1" key="1">
    <citation type="submission" date="2022-07" db="EMBL/GenBank/DDBJ databases">
        <title>Phylogenomic reconstructions and comparative analyses of Kickxellomycotina fungi.</title>
        <authorList>
            <person name="Reynolds N.K."/>
            <person name="Stajich J.E."/>
            <person name="Barry K."/>
            <person name="Grigoriev I.V."/>
            <person name="Crous P."/>
            <person name="Smith M.E."/>
        </authorList>
    </citation>
    <scope>NUCLEOTIDE SEQUENCE</scope>
    <source>
        <strain evidence="1">NRRL 5244</strain>
    </source>
</reference>
<evidence type="ECO:0000313" key="1">
    <source>
        <dbReference type="EMBL" id="KAJ1926021.1"/>
    </source>
</evidence>
<feature type="non-terminal residue" evidence="1">
    <location>
        <position position="1"/>
    </location>
</feature>
<organism evidence="1 2">
    <name type="scientific">Linderina macrospora</name>
    <dbReference type="NCBI Taxonomy" id="4868"/>
    <lineage>
        <taxon>Eukaryota</taxon>
        <taxon>Fungi</taxon>
        <taxon>Fungi incertae sedis</taxon>
        <taxon>Zoopagomycota</taxon>
        <taxon>Kickxellomycotina</taxon>
        <taxon>Kickxellomycetes</taxon>
        <taxon>Kickxellales</taxon>
        <taxon>Kickxellaceae</taxon>
        <taxon>Linderina</taxon>
    </lineage>
</organism>
<sequence>RRHILNIEDIVPADGAPNPNDILMCDKSGNVCGFWTRYSRSDSCGEGFTSLFTSDVSTVIPIIEALKKGAQPVQATFNAEFNPISLLNARAYGLSTGRISELMQNTRSRMLFAVTRTGSSMDLGVDPNGDVDDSLLHVDDIILQLNGKYVNTMSEIAVFYDRQPSSLVILRDGQEMNLANPTMKILAADMPDKIVFWSGMCVRELSVEMRSCGSWPSTGVYLARITAAAPANHIHRPQVITRVNGIPVSDIANFATAIKKSVDKSAVEHFTRDMSGALPQQLAKIQLVDERGIVSNQHITLDGFHYPAMMIKTDAAGKWVQEML</sequence>
<dbReference type="EMBL" id="JANBPW010007009">
    <property type="protein sequence ID" value="KAJ1926021.1"/>
    <property type="molecule type" value="Genomic_DNA"/>
</dbReference>
<keyword evidence="2" id="KW-1185">Reference proteome</keyword>
<dbReference type="Proteomes" id="UP001150603">
    <property type="component" value="Unassembled WGS sequence"/>
</dbReference>
<evidence type="ECO:0000313" key="2">
    <source>
        <dbReference type="Proteomes" id="UP001150603"/>
    </source>
</evidence>
<gene>
    <name evidence="1" type="ORF">FBU59_007353</name>
</gene>
<comment type="caution">
    <text evidence="1">The sequence shown here is derived from an EMBL/GenBank/DDBJ whole genome shotgun (WGS) entry which is preliminary data.</text>
</comment>
<accession>A0ACC1IXI6</accession>
<proteinExistence type="predicted"/>